<organism evidence="1 2">
    <name type="scientific">Duncaniella muris</name>
    <dbReference type="NCBI Taxonomy" id="2094150"/>
    <lineage>
        <taxon>Bacteria</taxon>
        <taxon>Pseudomonadati</taxon>
        <taxon>Bacteroidota</taxon>
        <taxon>Bacteroidia</taxon>
        <taxon>Bacteroidales</taxon>
        <taxon>Muribaculaceae</taxon>
        <taxon>Duncaniella</taxon>
    </lineage>
</organism>
<gene>
    <name evidence="1" type="ORF">C5O23_00095</name>
</gene>
<dbReference type="Proteomes" id="UP000244905">
    <property type="component" value="Unassembled WGS sequence"/>
</dbReference>
<evidence type="ECO:0000313" key="2">
    <source>
        <dbReference type="Proteomes" id="UP000244905"/>
    </source>
</evidence>
<protein>
    <submittedName>
        <fullName evidence="1">Uncharacterized protein</fullName>
    </submittedName>
</protein>
<comment type="caution">
    <text evidence="1">The sequence shown here is derived from an EMBL/GenBank/DDBJ whole genome shotgun (WGS) entry which is preliminary data.</text>
</comment>
<evidence type="ECO:0000313" key="1">
    <source>
        <dbReference type="EMBL" id="PWB04361.1"/>
    </source>
</evidence>
<accession>A0A2V1IN41</accession>
<dbReference type="RefSeq" id="WP_107030917.1">
    <property type="nucleotide sequence ID" value="NZ_PUEC01000001.1"/>
</dbReference>
<sequence>METITIQIFQDDVYEEVAKATDYTGSKLIDGDDGARDRILAADDDLAELSRFWEESVLATNENLKEMLVSGKTKRITATLNPIYPVQGTTSEPATQAGIVIPVIGKIGYEAVIEVSKSFDKVLTASVQSTLRSFFIASIIGQWFKFANKGEAKDYFTQAADMMETAERLLYSRRKPTRPTD</sequence>
<keyword evidence="2" id="KW-1185">Reference proteome</keyword>
<dbReference type="GeneID" id="82524748"/>
<name>A0A2V1IN41_9BACT</name>
<reference evidence="2" key="1">
    <citation type="submission" date="2018-02" db="EMBL/GenBank/DDBJ databases">
        <authorList>
            <person name="Clavel T."/>
            <person name="Strowig T."/>
        </authorList>
    </citation>
    <scope>NUCLEOTIDE SEQUENCE [LARGE SCALE GENOMIC DNA]</scope>
    <source>
        <strain evidence="2">DSM 103720</strain>
    </source>
</reference>
<dbReference type="AlphaFoldDB" id="A0A2V1IN41"/>
<proteinExistence type="predicted"/>
<dbReference type="EMBL" id="PUEC01000001">
    <property type="protein sequence ID" value="PWB04361.1"/>
    <property type="molecule type" value="Genomic_DNA"/>
</dbReference>